<sequence length="322" mass="37193">MKSLGIHHVSSLVADIHVSFQFYHNLLGLKLLMKTVNQDDHTMYHLFFADEEGRPGTEFTVFQINTFKKNTFGTNAIDRAVFSVTSEDALNYWLQRFDAHQIEHCGIETYGHSKIIRFEDPDGMPLGLSLASQPDGHFYPNHQSEIPLEHALIGIHSVHLRVRYPKATEKILVEWFDFERTEFLVDTPFPVTVLKNRHSEFQHEIHLIEDHVAPLEDQGIGGIHHLALYAEDYSDLLAINEKIIDKNFPNSGLHPREFFDAIYFREPNGILFEVASKIKKVPEPCSADTIDEVPLYLPDFLQSKRDRIEKDLLAIDNYRRES</sequence>
<protein>
    <submittedName>
        <fullName evidence="2">VOC family protein</fullName>
    </submittedName>
</protein>
<dbReference type="EMBL" id="JAEEGA010000002">
    <property type="protein sequence ID" value="MBP1040296.1"/>
    <property type="molecule type" value="Genomic_DNA"/>
</dbReference>
<evidence type="ECO:0000313" key="3">
    <source>
        <dbReference type="Proteomes" id="UP000674938"/>
    </source>
</evidence>
<dbReference type="PANTHER" id="PTHR36110:SF4">
    <property type="entry name" value="RING-CLEAVING DIOXYGENASE MHQA-RELATED"/>
    <property type="match status" value="1"/>
</dbReference>
<keyword evidence="3" id="KW-1185">Reference proteome</keyword>
<gene>
    <name evidence="2" type="ORF">I6N95_04640</name>
</gene>
<dbReference type="AlphaFoldDB" id="A0A940PBB5"/>
<dbReference type="SUPFAM" id="SSF54593">
    <property type="entry name" value="Glyoxalase/Bleomycin resistance protein/Dihydroxybiphenyl dioxygenase"/>
    <property type="match status" value="1"/>
</dbReference>
<dbReference type="PANTHER" id="PTHR36110">
    <property type="entry name" value="RING-CLEAVING DIOXYGENASE MHQE-RELATED"/>
    <property type="match status" value="1"/>
</dbReference>
<organism evidence="2 3">
    <name type="scientific">Vagococcus allomyrinae</name>
    <dbReference type="NCBI Taxonomy" id="2794353"/>
    <lineage>
        <taxon>Bacteria</taxon>
        <taxon>Bacillati</taxon>
        <taxon>Bacillota</taxon>
        <taxon>Bacilli</taxon>
        <taxon>Lactobacillales</taxon>
        <taxon>Enterococcaceae</taxon>
        <taxon>Vagococcus</taxon>
    </lineage>
</organism>
<reference evidence="2" key="1">
    <citation type="submission" date="2020-12" db="EMBL/GenBank/DDBJ databases">
        <title>Vagococcus allomyrinae sp. nov. and Enterococcus lavae sp. nov., isolated from the larvae of Allomyrina dichotoma.</title>
        <authorList>
            <person name="Lee S.D."/>
        </authorList>
    </citation>
    <scope>NUCLEOTIDE SEQUENCE</scope>
    <source>
        <strain evidence="2">BWB3-3</strain>
    </source>
</reference>
<evidence type="ECO:0000313" key="2">
    <source>
        <dbReference type="EMBL" id="MBP1040296.1"/>
    </source>
</evidence>
<dbReference type="PROSITE" id="PS51819">
    <property type="entry name" value="VOC"/>
    <property type="match status" value="2"/>
</dbReference>
<evidence type="ECO:0000259" key="1">
    <source>
        <dbReference type="PROSITE" id="PS51819"/>
    </source>
</evidence>
<comment type="caution">
    <text evidence="2">The sequence shown here is derived from an EMBL/GenBank/DDBJ whole genome shotgun (WGS) entry which is preliminary data.</text>
</comment>
<dbReference type="InterPro" id="IPR052537">
    <property type="entry name" value="Extradiol_RC_dioxygenase"/>
</dbReference>
<proteinExistence type="predicted"/>
<feature type="domain" description="VOC" evidence="1">
    <location>
        <begin position="154"/>
        <end position="277"/>
    </location>
</feature>
<dbReference type="InterPro" id="IPR037523">
    <property type="entry name" value="VOC_core"/>
</dbReference>
<name>A0A940PBB5_9ENTE</name>
<dbReference type="Pfam" id="PF00903">
    <property type="entry name" value="Glyoxalase"/>
    <property type="match status" value="1"/>
</dbReference>
<accession>A0A940PBB5</accession>
<dbReference type="InterPro" id="IPR004360">
    <property type="entry name" value="Glyas_Fos-R_dOase_dom"/>
</dbReference>
<dbReference type="Gene3D" id="3.10.180.10">
    <property type="entry name" value="2,3-Dihydroxybiphenyl 1,2-Dioxygenase, domain 1"/>
    <property type="match status" value="2"/>
</dbReference>
<dbReference type="InterPro" id="IPR029068">
    <property type="entry name" value="Glyas_Bleomycin-R_OHBP_Dase"/>
</dbReference>
<feature type="domain" description="VOC" evidence="1">
    <location>
        <begin position="5"/>
        <end position="131"/>
    </location>
</feature>
<dbReference type="Proteomes" id="UP000674938">
    <property type="component" value="Unassembled WGS sequence"/>
</dbReference>
<dbReference type="RefSeq" id="WP_209525188.1">
    <property type="nucleotide sequence ID" value="NZ_JAEEGA010000002.1"/>
</dbReference>